<dbReference type="GeneID" id="61306936"/>
<evidence type="ECO:0000313" key="1">
    <source>
        <dbReference type="EMBL" id="SEJ70073.1"/>
    </source>
</evidence>
<reference evidence="1 2" key="1">
    <citation type="submission" date="2016-10" db="EMBL/GenBank/DDBJ databases">
        <authorList>
            <person name="Varghese N."/>
            <person name="Submissions S."/>
        </authorList>
    </citation>
    <scope>NUCLEOTIDE SEQUENCE [LARGE SCALE GENOMIC DNA]</scope>
    <source>
        <strain evidence="1 2">LMG 22274</strain>
    </source>
</reference>
<dbReference type="EMBL" id="FNZM01000007">
    <property type="protein sequence ID" value="SEJ70073.1"/>
    <property type="molecule type" value="Genomic_DNA"/>
</dbReference>
<gene>
    <name evidence="1" type="ORF">SAMN05216550_107249</name>
</gene>
<protein>
    <submittedName>
        <fullName evidence="1">Uncharacterized protein</fullName>
    </submittedName>
</protein>
<name>A0AAQ1GFY0_9BURK</name>
<proteinExistence type="predicted"/>
<comment type="caution">
    <text evidence="1">The sequence shown here is derived from an EMBL/GenBank/DDBJ whole genome shotgun (WGS) entry which is preliminary data.</text>
</comment>
<sequence>MTSAFHGKELSRSDLTGGTVCFDVGAGVIAEGASATVMLLGINTALLAMGIVMPQFCGLSVAVHSAPARSSCTGLTLVPRRGALSGATLSAGIGFGINVMIGHLG</sequence>
<dbReference type="AlphaFoldDB" id="A0AAQ1GFY0"/>
<organism evidence="1 2">
    <name type="scientific">Paraburkholderia tropica</name>
    <dbReference type="NCBI Taxonomy" id="92647"/>
    <lineage>
        <taxon>Bacteria</taxon>
        <taxon>Pseudomonadati</taxon>
        <taxon>Pseudomonadota</taxon>
        <taxon>Betaproteobacteria</taxon>
        <taxon>Burkholderiales</taxon>
        <taxon>Burkholderiaceae</taxon>
        <taxon>Paraburkholderia</taxon>
    </lineage>
</organism>
<dbReference type="Proteomes" id="UP000183529">
    <property type="component" value="Unassembled WGS sequence"/>
</dbReference>
<dbReference type="RefSeq" id="WP_124263126.1">
    <property type="nucleotide sequence ID" value="NZ_CADFGN010000008.1"/>
</dbReference>
<accession>A0AAQ1GFY0</accession>
<evidence type="ECO:0000313" key="2">
    <source>
        <dbReference type="Proteomes" id="UP000183529"/>
    </source>
</evidence>